<accession>A0ABV5J209</accession>
<sequence length="428" mass="47032">MLIKTRLHLLGVLFAFFIFHHQVLGQSNSSTYSSIGIGEINNSGLTTNQAMGGMGISYGTAWSVNHVNPALSVKNNVFNFQAAFNYKRINANTGNQSADIDGGGLSYVAMSFPVQPRKWTIGLGLNQISKVDYAHLYENPVVNSDYNALSRIEGDGGISEVYLSTGFELFDNFNLGFQGSYVFGSTVRSQELTLLDEDGVPTGIGSEYYERLNLGDVSFKGGVHYALPLSKSSRLNFGGIYQSFGDISGSKFAKVANSGDADDPDSEGQLLYNDNSGQIYLPNKLGYGITYEKINKFAIGLEAQHQDFTKFKSFEGENDDLGQSFKIGLGGEFTPDIYSIESVFQRITYRAGVEFEQTPYLIGENKINDIGINFGASVPVNSLSLLNLAVKVGRRGNTEEGHIRENYLKVSMGFSINDNSWFYQKVFE</sequence>
<proteinExistence type="predicted"/>
<dbReference type="RefSeq" id="WP_290247372.1">
    <property type="nucleotide sequence ID" value="NZ_JAUFQT010000001.1"/>
</dbReference>
<reference evidence="1 2" key="1">
    <citation type="submission" date="2024-09" db="EMBL/GenBank/DDBJ databases">
        <authorList>
            <person name="Sun Q."/>
            <person name="Mori K."/>
        </authorList>
    </citation>
    <scope>NUCLEOTIDE SEQUENCE [LARGE SCALE GENOMIC DNA]</scope>
    <source>
        <strain evidence="1 2">CECT 7682</strain>
    </source>
</reference>
<protein>
    <recommendedName>
        <fullName evidence="3">Long-chain fatty acid transport protein</fullName>
    </recommendedName>
</protein>
<gene>
    <name evidence="1" type="ORF">ACFFUR_03340</name>
</gene>
<evidence type="ECO:0000313" key="2">
    <source>
        <dbReference type="Proteomes" id="UP001589654"/>
    </source>
</evidence>
<keyword evidence="2" id="KW-1185">Reference proteome</keyword>
<organism evidence="1 2">
    <name type="scientific">Echinicola jeungdonensis</name>
    <dbReference type="NCBI Taxonomy" id="709343"/>
    <lineage>
        <taxon>Bacteria</taxon>
        <taxon>Pseudomonadati</taxon>
        <taxon>Bacteroidota</taxon>
        <taxon>Cytophagia</taxon>
        <taxon>Cytophagales</taxon>
        <taxon>Cyclobacteriaceae</taxon>
        <taxon>Echinicola</taxon>
    </lineage>
</organism>
<comment type="caution">
    <text evidence="1">The sequence shown here is derived from an EMBL/GenBank/DDBJ whole genome shotgun (WGS) entry which is preliminary data.</text>
</comment>
<dbReference type="Proteomes" id="UP001589654">
    <property type="component" value="Unassembled WGS sequence"/>
</dbReference>
<dbReference type="EMBL" id="JBHMEW010000011">
    <property type="protein sequence ID" value="MFB9210825.1"/>
    <property type="molecule type" value="Genomic_DNA"/>
</dbReference>
<dbReference type="Gene3D" id="2.40.160.60">
    <property type="entry name" value="Outer membrane protein transport protein (OMPP1/FadL/TodX)"/>
    <property type="match status" value="1"/>
</dbReference>
<evidence type="ECO:0000313" key="1">
    <source>
        <dbReference type="EMBL" id="MFB9210825.1"/>
    </source>
</evidence>
<evidence type="ECO:0008006" key="3">
    <source>
        <dbReference type="Google" id="ProtNLM"/>
    </source>
</evidence>
<name>A0ABV5J209_9BACT</name>